<proteinExistence type="inferred from homology"/>
<keyword evidence="5 8" id="KW-0812">Transmembrane</keyword>
<dbReference type="Proteomes" id="UP000471147">
    <property type="component" value="Unassembled WGS sequence"/>
</dbReference>
<feature type="transmembrane region" description="Helical" evidence="8">
    <location>
        <begin position="48"/>
        <end position="69"/>
    </location>
</feature>
<sequence length="321" mass="33015">MTARWITPALILLTAGAFMLSLMAGKVWIWPTAWLADDANGWIFLELRLPRALLGLAIGAILGLSGAVLQGYLRNPLADPTVLGVSSSAALGGVTAIFLGLNTIPLGLFGSAMLGAGISILLLLTLARGGGPLGFILGGMVLSTLAASFTAFLISISPNPFATSEIVNWLMGALTDRLMEDAVKALPLMAIGAALLLTTGKALDALTIGEDGARSIGVDMARLRWIIIFGVGLSIGASVAVSGVVGFVGLIIPHVIRGLYGEQPSVILLPSALGGALLTLTADSLVRLTPGPSEIRLGIAMAVLGAPFFLFLLSKKRKQAA</sequence>
<dbReference type="AlphaFoldDB" id="A0A6I4LU64"/>
<feature type="transmembrane region" description="Helical" evidence="8">
    <location>
        <begin position="295"/>
        <end position="313"/>
    </location>
</feature>
<dbReference type="EMBL" id="SDWJ01000001">
    <property type="protein sequence ID" value="MVZ96339.1"/>
    <property type="molecule type" value="Genomic_DNA"/>
</dbReference>
<keyword evidence="3" id="KW-0813">Transport</keyword>
<evidence type="ECO:0000256" key="3">
    <source>
        <dbReference type="ARBA" id="ARBA00022448"/>
    </source>
</evidence>
<evidence type="ECO:0000256" key="4">
    <source>
        <dbReference type="ARBA" id="ARBA00022475"/>
    </source>
</evidence>
<keyword evidence="7 8" id="KW-0472">Membrane</keyword>
<dbReference type="Gene3D" id="1.10.3470.10">
    <property type="entry name" value="ABC transporter involved in vitamin B12 uptake, BtuC"/>
    <property type="match status" value="1"/>
</dbReference>
<keyword evidence="4" id="KW-1003">Cell membrane</keyword>
<feature type="transmembrane region" description="Helical" evidence="8">
    <location>
        <begin position="185"/>
        <end position="204"/>
    </location>
</feature>
<reference evidence="9 10" key="1">
    <citation type="submission" date="2019-01" db="EMBL/GenBank/DDBJ databases">
        <title>Sphingorhabdus lacus sp.nov., isolated from an oligotrophic freshwater lake.</title>
        <authorList>
            <person name="Park M."/>
        </authorList>
    </citation>
    <scope>NUCLEOTIDE SEQUENCE [LARGE SCALE GENOMIC DNA]</scope>
    <source>
        <strain evidence="9 10">IMCC26285</strain>
    </source>
</reference>
<dbReference type="Pfam" id="PF01032">
    <property type="entry name" value="FecCD"/>
    <property type="match status" value="1"/>
</dbReference>
<accession>A0A6I4LU64</accession>
<evidence type="ECO:0000256" key="1">
    <source>
        <dbReference type="ARBA" id="ARBA00004651"/>
    </source>
</evidence>
<dbReference type="InterPro" id="IPR037294">
    <property type="entry name" value="ABC_BtuC-like"/>
</dbReference>
<protein>
    <submittedName>
        <fullName evidence="9">Iron ABC transporter permease</fullName>
    </submittedName>
</protein>
<dbReference type="InterPro" id="IPR000522">
    <property type="entry name" value="ABC_transptr_permease_BtuC"/>
</dbReference>
<evidence type="ECO:0000256" key="2">
    <source>
        <dbReference type="ARBA" id="ARBA00007935"/>
    </source>
</evidence>
<gene>
    <name evidence="9" type="ORF">EUU23_01315</name>
</gene>
<evidence type="ECO:0000256" key="7">
    <source>
        <dbReference type="ARBA" id="ARBA00023136"/>
    </source>
</evidence>
<dbReference type="CDD" id="cd06550">
    <property type="entry name" value="TM_ABC_iron-siderophores_like"/>
    <property type="match status" value="1"/>
</dbReference>
<name>A0A6I4LU64_9SPHN</name>
<dbReference type="PANTHER" id="PTHR30472:SF29">
    <property type="entry name" value="VITAMIN B12 IMPORT SYSTEM PERMEASE PROTEIN BTUC"/>
    <property type="match status" value="1"/>
</dbReference>
<dbReference type="GO" id="GO:0005886">
    <property type="term" value="C:plasma membrane"/>
    <property type="evidence" value="ECO:0007669"/>
    <property type="project" value="UniProtKB-SubCell"/>
</dbReference>
<keyword evidence="6 8" id="KW-1133">Transmembrane helix</keyword>
<dbReference type="PANTHER" id="PTHR30472">
    <property type="entry name" value="FERRIC ENTEROBACTIN TRANSPORT SYSTEM PERMEASE PROTEIN"/>
    <property type="match status" value="1"/>
</dbReference>
<dbReference type="OrthoDB" id="9811975at2"/>
<dbReference type="SUPFAM" id="SSF81345">
    <property type="entry name" value="ABC transporter involved in vitamin B12 uptake, BtuC"/>
    <property type="match status" value="1"/>
</dbReference>
<comment type="subcellular location">
    <subcellularLocation>
        <location evidence="1">Cell membrane</location>
        <topology evidence="1">Multi-pass membrane protein</topology>
    </subcellularLocation>
</comment>
<dbReference type="GO" id="GO:0022857">
    <property type="term" value="F:transmembrane transporter activity"/>
    <property type="evidence" value="ECO:0007669"/>
    <property type="project" value="InterPro"/>
</dbReference>
<dbReference type="RefSeq" id="WP_160352337.1">
    <property type="nucleotide sequence ID" value="NZ_SDWJ01000001.1"/>
</dbReference>
<evidence type="ECO:0000256" key="6">
    <source>
        <dbReference type="ARBA" id="ARBA00022989"/>
    </source>
</evidence>
<evidence type="ECO:0000313" key="9">
    <source>
        <dbReference type="EMBL" id="MVZ96339.1"/>
    </source>
</evidence>
<feature type="transmembrane region" description="Helical" evidence="8">
    <location>
        <begin position="107"/>
        <end position="126"/>
    </location>
</feature>
<dbReference type="GO" id="GO:0015889">
    <property type="term" value="P:cobalamin transport"/>
    <property type="evidence" value="ECO:0007669"/>
    <property type="project" value="TreeGrafter"/>
</dbReference>
<evidence type="ECO:0000256" key="5">
    <source>
        <dbReference type="ARBA" id="ARBA00022692"/>
    </source>
</evidence>
<keyword evidence="10" id="KW-1185">Reference proteome</keyword>
<evidence type="ECO:0000256" key="8">
    <source>
        <dbReference type="SAM" id="Phobius"/>
    </source>
</evidence>
<comment type="caution">
    <text evidence="9">The sequence shown here is derived from an EMBL/GenBank/DDBJ whole genome shotgun (WGS) entry which is preliminary data.</text>
</comment>
<feature type="transmembrane region" description="Helical" evidence="8">
    <location>
        <begin position="225"/>
        <end position="252"/>
    </location>
</feature>
<feature type="transmembrane region" description="Helical" evidence="8">
    <location>
        <begin position="81"/>
        <end position="101"/>
    </location>
</feature>
<evidence type="ECO:0000313" key="10">
    <source>
        <dbReference type="Proteomes" id="UP000471147"/>
    </source>
</evidence>
<feature type="transmembrane region" description="Helical" evidence="8">
    <location>
        <begin position="133"/>
        <end position="156"/>
    </location>
</feature>
<comment type="similarity">
    <text evidence="2">Belongs to the binding-protein-dependent transport system permease family. FecCD subfamily.</text>
</comment>
<organism evidence="9 10">
    <name type="scientific">Sphingorhabdus profundilacus</name>
    <dbReference type="NCBI Taxonomy" id="2509718"/>
    <lineage>
        <taxon>Bacteria</taxon>
        <taxon>Pseudomonadati</taxon>
        <taxon>Pseudomonadota</taxon>
        <taxon>Alphaproteobacteria</taxon>
        <taxon>Sphingomonadales</taxon>
        <taxon>Sphingomonadaceae</taxon>
        <taxon>Sphingorhabdus</taxon>
    </lineage>
</organism>